<dbReference type="SUPFAM" id="SSF57783">
    <property type="entry name" value="Zinc beta-ribbon"/>
    <property type="match status" value="1"/>
</dbReference>
<dbReference type="InterPro" id="IPR006171">
    <property type="entry name" value="TOPRIM_dom"/>
</dbReference>
<dbReference type="AlphaFoldDB" id="A0A6J7B6Y5"/>
<dbReference type="FunFam" id="3.90.580.10:FF:000001">
    <property type="entry name" value="DNA primase"/>
    <property type="match status" value="1"/>
</dbReference>
<keyword evidence="3" id="KW-0639">Primosome</keyword>
<dbReference type="GO" id="GO:0003899">
    <property type="term" value="F:DNA-directed RNA polymerase activity"/>
    <property type="evidence" value="ECO:0007669"/>
    <property type="project" value="InterPro"/>
</dbReference>
<dbReference type="InterPro" id="IPR019475">
    <property type="entry name" value="DNA_primase_DnaB-bd"/>
</dbReference>
<dbReference type="SUPFAM" id="SSF56731">
    <property type="entry name" value="DNA primase core"/>
    <property type="match status" value="1"/>
</dbReference>
<dbReference type="InterPro" id="IPR050219">
    <property type="entry name" value="DnaG_primase"/>
</dbReference>
<dbReference type="InterPro" id="IPR006295">
    <property type="entry name" value="DNA_primase_DnaG"/>
</dbReference>
<evidence type="ECO:0000256" key="7">
    <source>
        <dbReference type="ARBA" id="ARBA00022723"/>
    </source>
</evidence>
<dbReference type="PANTHER" id="PTHR30313">
    <property type="entry name" value="DNA PRIMASE"/>
    <property type="match status" value="1"/>
</dbReference>
<dbReference type="InterPro" id="IPR013173">
    <property type="entry name" value="DNA_primase_DnaG_DnaB-bd_dom"/>
</dbReference>
<dbReference type="InterPro" id="IPR036977">
    <property type="entry name" value="DNA_primase_Znf_CHC2"/>
</dbReference>
<dbReference type="Gene3D" id="3.90.980.10">
    <property type="entry name" value="DNA primase, catalytic core, N-terminal domain"/>
    <property type="match status" value="1"/>
</dbReference>
<dbReference type="Pfam" id="PF01807">
    <property type="entry name" value="Zn_ribbon_DnaG"/>
    <property type="match status" value="1"/>
</dbReference>
<dbReference type="GO" id="GO:0003677">
    <property type="term" value="F:DNA binding"/>
    <property type="evidence" value="ECO:0007669"/>
    <property type="project" value="UniProtKB-KW"/>
</dbReference>
<protein>
    <submittedName>
        <fullName evidence="15">Unannotated protein</fullName>
    </submittedName>
</protein>
<keyword evidence="10" id="KW-0460">Magnesium</keyword>
<keyword evidence="11" id="KW-0238">DNA-binding</keyword>
<name>A0A6J7B6Y5_9ZZZZ</name>
<keyword evidence="2" id="KW-0240">DNA-directed RNA polymerase</keyword>
<dbReference type="PROSITE" id="PS50880">
    <property type="entry name" value="TOPRIM"/>
    <property type="match status" value="1"/>
</dbReference>
<reference evidence="15" key="1">
    <citation type="submission" date="2020-05" db="EMBL/GenBank/DDBJ databases">
        <authorList>
            <person name="Chiriac C."/>
            <person name="Salcher M."/>
            <person name="Ghai R."/>
            <person name="Kavagutti S V."/>
        </authorList>
    </citation>
    <scope>NUCLEOTIDE SEQUENCE</scope>
</reference>
<dbReference type="InterPro" id="IPR037068">
    <property type="entry name" value="DNA_primase_core_N_sf"/>
</dbReference>
<dbReference type="Pfam" id="PF10410">
    <property type="entry name" value="DnaB_bind"/>
    <property type="match status" value="1"/>
</dbReference>
<dbReference type="PANTHER" id="PTHR30313:SF2">
    <property type="entry name" value="DNA PRIMASE"/>
    <property type="match status" value="1"/>
</dbReference>
<evidence type="ECO:0000256" key="10">
    <source>
        <dbReference type="ARBA" id="ARBA00022842"/>
    </source>
</evidence>
<keyword evidence="8" id="KW-0863">Zinc-finger</keyword>
<dbReference type="EMBL" id="CAFBAA010000003">
    <property type="protein sequence ID" value="CAB4840835.1"/>
    <property type="molecule type" value="Genomic_DNA"/>
</dbReference>
<accession>A0A6J7B6Y5</accession>
<sequence length="632" mass="70104">MAGRIRDEDVAYVREHAPIDEIVGDYVQLKNAGGGQKKGLCPFHDEKSPSFHVTPSRGFFHCFGCQTGGDVISFVMKIEHLAFSETVERLAQRIGFELRYEEGDRPSGTSGGQRARLIEAHKLAAAFYQEALNAAGPAQVGRAFLSERGFDQQITATFMVGYSPDEWDALTKFLKGKGFTNEELINAGLAKEGQRGLIDRFRNRLMWPIKDISGDIVGFGARKLSTDESDTGPKYLNSPETPIYKKNQVLYGLDMAKKEIAKTRQAVVVEGYTDVMAAHVAGVTTAVATCGTAFGEEHIRILRRLLMDDDAFRGEVIFTFDGDAAGQKAALRAFTEDQKFVTQTFVAIEKEGLDPCELRQKRGDAAVRELIANRIPLFEFAIRSTLSNYNLSSAEGRVEALKVAAPLVAQIRDRSLRPEYTRLLAGWLGMEIESVRASVATSVPKVGRKYANDSIPSESAVNETTPPRLLRPDPRDPVASLEREVLKTILQTPQSSPSWRDLEANDFFHEIYRALFLRLHGVEGGGDLTATVEAIRGAGDDESIEIASLATELAVEPMRTSDTAGTRYGESLSYRLREVGVSRRIEEQKSELQRVNPLEEADRYQQLFTDLVQMEAVRRQLRDIALGEVDRG</sequence>
<evidence type="ECO:0000256" key="13">
    <source>
        <dbReference type="SAM" id="MobiDB-lite"/>
    </source>
</evidence>
<dbReference type="SMART" id="SM00400">
    <property type="entry name" value="ZnF_CHCC"/>
    <property type="match status" value="1"/>
</dbReference>
<dbReference type="InterPro" id="IPR002694">
    <property type="entry name" value="Znf_CHC2"/>
</dbReference>
<dbReference type="HAMAP" id="MF_00974">
    <property type="entry name" value="DNA_primase_DnaG"/>
    <property type="match status" value="1"/>
</dbReference>
<keyword evidence="6" id="KW-0235">DNA replication</keyword>
<evidence type="ECO:0000256" key="4">
    <source>
        <dbReference type="ARBA" id="ARBA00022679"/>
    </source>
</evidence>
<evidence type="ECO:0000256" key="12">
    <source>
        <dbReference type="ARBA" id="ARBA00023163"/>
    </source>
</evidence>
<evidence type="ECO:0000256" key="5">
    <source>
        <dbReference type="ARBA" id="ARBA00022695"/>
    </source>
</evidence>
<dbReference type="CDD" id="cd03364">
    <property type="entry name" value="TOPRIM_DnaG_primases"/>
    <property type="match status" value="1"/>
</dbReference>
<keyword evidence="4" id="KW-0808">Transferase</keyword>
<dbReference type="InterPro" id="IPR013264">
    <property type="entry name" value="DNAG_N"/>
</dbReference>
<dbReference type="GO" id="GO:0000428">
    <property type="term" value="C:DNA-directed RNA polymerase complex"/>
    <property type="evidence" value="ECO:0007669"/>
    <property type="project" value="UniProtKB-KW"/>
</dbReference>
<evidence type="ECO:0000259" key="14">
    <source>
        <dbReference type="PROSITE" id="PS50880"/>
    </source>
</evidence>
<evidence type="ECO:0000256" key="8">
    <source>
        <dbReference type="ARBA" id="ARBA00022771"/>
    </source>
</evidence>
<proteinExistence type="inferred from homology"/>
<gene>
    <name evidence="15" type="ORF">UFOPK3266_00246</name>
</gene>
<dbReference type="Pfam" id="PF08278">
    <property type="entry name" value="DnaG_DnaB_bind"/>
    <property type="match status" value="1"/>
</dbReference>
<feature type="domain" description="Toprim" evidence="14">
    <location>
        <begin position="264"/>
        <end position="350"/>
    </location>
</feature>
<evidence type="ECO:0000256" key="2">
    <source>
        <dbReference type="ARBA" id="ARBA00022478"/>
    </source>
</evidence>
<organism evidence="15">
    <name type="scientific">freshwater metagenome</name>
    <dbReference type="NCBI Taxonomy" id="449393"/>
    <lineage>
        <taxon>unclassified sequences</taxon>
        <taxon>metagenomes</taxon>
        <taxon>ecological metagenomes</taxon>
    </lineage>
</organism>
<evidence type="ECO:0000256" key="9">
    <source>
        <dbReference type="ARBA" id="ARBA00022833"/>
    </source>
</evidence>
<evidence type="ECO:0000256" key="1">
    <source>
        <dbReference type="ARBA" id="ARBA00001947"/>
    </source>
</evidence>
<dbReference type="NCBIfam" id="TIGR01391">
    <property type="entry name" value="dnaG"/>
    <property type="match status" value="1"/>
</dbReference>
<feature type="compositionally biased region" description="Polar residues" evidence="13">
    <location>
        <begin position="454"/>
        <end position="465"/>
    </location>
</feature>
<dbReference type="SMART" id="SM00493">
    <property type="entry name" value="TOPRIM"/>
    <property type="match status" value="1"/>
</dbReference>
<keyword evidence="9" id="KW-0862">Zinc</keyword>
<dbReference type="GO" id="GO:1990077">
    <property type="term" value="C:primosome complex"/>
    <property type="evidence" value="ECO:0007669"/>
    <property type="project" value="UniProtKB-KW"/>
</dbReference>
<feature type="region of interest" description="Disordered" evidence="13">
    <location>
        <begin position="454"/>
        <end position="475"/>
    </location>
</feature>
<dbReference type="Pfam" id="PF08275">
    <property type="entry name" value="DNAG_N"/>
    <property type="match status" value="1"/>
</dbReference>
<dbReference type="InterPro" id="IPR034151">
    <property type="entry name" value="TOPRIM_DnaG_bac"/>
</dbReference>
<evidence type="ECO:0000256" key="3">
    <source>
        <dbReference type="ARBA" id="ARBA00022515"/>
    </source>
</evidence>
<dbReference type="Pfam" id="PF13662">
    <property type="entry name" value="Toprim_4"/>
    <property type="match status" value="1"/>
</dbReference>
<keyword evidence="5" id="KW-0548">Nucleotidyltransferase</keyword>
<keyword evidence="12" id="KW-0804">Transcription</keyword>
<keyword evidence="7" id="KW-0479">Metal-binding</keyword>
<dbReference type="GO" id="GO:0008270">
    <property type="term" value="F:zinc ion binding"/>
    <property type="evidence" value="ECO:0007669"/>
    <property type="project" value="UniProtKB-KW"/>
</dbReference>
<dbReference type="PIRSF" id="PIRSF002811">
    <property type="entry name" value="DnaG"/>
    <property type="match status" value="1"/>
</dbReference>
<dbReference type="Gene3D" id="3.40.1360.10">
    <property type="match status" value="1"/>
</dbReference>
<dbReference type="InterPro" id="IPR030846">
    <property type="entry name" value="DnaG_bac"/>
</dbReference>
<dbReference type="GO" id="GO:0006269">
    <property type="term" value="P:DNA replication, synthesis of primer"/>
    <property type="evidence" value="ECO:0007669"/>
    <property type="project" value="UniProtKB-KW"/>
</dbReference>
<comment type="cofactor">
    <cofactor evidence="1">
        <name>Zn(2+)</name>
        <dbReference type="ChEBI" id="CHEBI:29105"/>
    </cofactor>
</comment>
<dbReference type="FunFam" id="3.90.980.10:FF:000001">
    <property type="entry name" value="DNA primase"/>
    <property type="match status" value="1"/>
</dbReference>
<dbReference type="Gene3D" id="3.90.580.10">
    <property type="entry name" value="Zinc finger, CHC2-type domain"/>
    <property type="match status" value="1"/>
</dbReference>
<evidence type="ECO:0000313" key="15">
    <source>
        <dbReference type="EMBL" id="CAB4840835.1"/>
    </source>
</evidence>
<evidence type="ECO:0000256" key="11">
    <source>
        <dbReference type="ARBA" id="ARBA00023125"/>
    </source>
</evidence>
<evidence type="ECO:0000256" key="6">
    <source>
        <dbReference type="ARBA" id="ARBA00022705"/>
    </source>
</evidence>
<dbReference type="GO" id="GO:0005737">
    <property type="term" value="C:cytoplasm"/>
    <property type="evidence" value="ECO:0007669"/>
    <property type="project" value="TreeGrafter"/>
</dbReference>